<sequence length="590" mass="65449">MNRCFKNLPWTRFLRHFRATQVCSSQISRKYCNFSQNSEHGSWESMEGMLCCSANFVPLSPIGFLERAAKICRDRTSVVYGSLKYNWGETHERCLKLASALTQLGISRGDVVATLLPNVPAMYELHFAVPMAGAILCTLNSRLDERIVSILLEHSQAKVLFVDYQLLGIAQEALNLLAKSTAQLPILVLVSDSDCPSTIDTTLISYEYEKLLAFGNNGFEILQPKSELDPISINYTSGTTSRPKGVVYSHRGAYLNSLATVLLFGMRFMPVYLWTVPMFHCNGWCLPWGMAAQCGVNICLRKVSPKDIFDSVTEHKVTHLGGAPTVLNMIVNSPVTDRKPITHKVLVMTGGSPPPPQILSKMEEIGFDVSQLYGLTETFGPATSCAWWPEWDSLPPRERSQIKARQGVPHVAMDEVDVKDPATMQSVSSDGKTMGEVMFRGNTVMSGYLRDLKATEEAFKGGWFHSGDLAVKHPDGYIQVKDRLKDIIITGGENVSSVEVETVLYSHPAILEAAVVARPDNHWGQTPCAFVKLKEGFDADAPEIISFCRDHLPHYMAPKTIVFEDIPKTSTGKIQKYILREKAKAMGSLS</sequence>
<comment type="caution">
    <text evidence="1">The sequence shown here is derived from an EMBL/GenBank/DDBJ whole genome shotgun (WGS) entry which is preliminary data.</text>
</comment>
<keyword evidence="2" id="KW-1185">Reference proteome</keyword>
<proteinExistence type="predicted"/>
<name>A0ACB9MUE6_BAUVA</name>
<dbReference type="Proteomes" id="UP000828941">
    <property type="component" value="Chromosome 8"/>
</dbReference>
<organism evidence="1 2">
    <name type="scientific">Bauhinia variegata</name>
    <name type="common">Purple orchid tree</name>
    <name type="synonym">Phanera variegata</name>
    <dbReference type="NCBI Taxonomy" id="167791"/>
    <lineage>
        <taxon>Eukaryota</taxon>
        <taxon>Viridiplantae</taxon>
        <taxon>Streptophyta</taxon>
        <taxon>Embryophyta</taxon>
        <taxon>Tracheophyta</taxon>
        <taxon>Spermatophyta</taxon>
        <taxon>Magnoliopsida</taxon>
        <taxon>eudicotyledons</taxon>
        <taxon>Gunneridae</taxon>
        <taxon>Pentapetalae</taxon>
        <taxon>rosids</taxon>
        <taxon>fabids</taxon>
        <taxon>Fabales</taxon>
        <taxon>Fabaceae</taxon>
        <taxon>Cercidoideae</taxon>
        <taxon>Cercideae</taxon>
        <taxon>Bauhiniinae</taxon>
        <taxon>Bauhinia</taxon>
    </lineage>
</organism>
<reference evidence="1 2" key="1">
    <citation type="journal article" date="2022" name="DNA Res.">
        <title>Chromosomal-level genome assembly of the orchid tree Bauhinia variegata (Leguminosae; Cercidoideae) supports the allotetraploid origin hypothesis of Bauhinia.</title>
        <authorList>
            <person name="Zhong Y."/>
            <person name="Chen Y."/>
            <person name="Zheng D."/>
            <person name="Pang J."/>
            <person name="Liu Y."/>
            <person name="Luo S."/>
            <person name="Meng S."/>
            <person name="Qian L."/>
            <person name="Wei D."/>
            <person name="Dai S."/>
            <person name="Zhou R."/>
        </authorList>
    </citation>
    <scope>NUCLEOTIDE SEQUENCE [LARGE SCALE GENOMIC DNA]</scope>
    <source>
        <strain evidence="1">BV-YZ2020</strain>
    </source>
</reference>
<evidence type="ECO:0000313" key="2">
    <source>
        <dbReference type="Proteomes" id="UP000828941"/>
    </source>
</evidence>
<gene>
    <name evidence="1" type="ORF">L6164_020240</name>
</gene>
<evidence type="ECO:0000313" key="1">
    <source>
        <dbReference type="EMBL" id="KAI4327823.1"/>
    </source>
</evidence>
<accession>A0ACB9MUE6</accession>
<protein>
    <submittedName>
        <fullName evidence="1">Uncharacterized protein</fullName>
    </submittedName>
</protein>
<dbReference type="EMBL" id="CM039433">
    <property type="protein sequence ID" value="KAI4327823.1"/>
    <property type="molecule type" value="Genomic_DNA"/>
</dbReference>